<dbReference type="InterPro" id="IPR012341">
    <property type="entry name" value="6hp_glycosidase-like_sf"/>
</dbReference>
<dbReference type="InterPro" id="IPR006311">
    <property type="entry name" value="TAT_signal"/>
</dbReference>
<feature type="compositionally biased region" description="Low complexity" evidence="1">
    <location>
        <begin position="32"/>
        <end position="51"/>
    </location>
</feature>
<dbReference type="Gene3D" id="1.50.10.10">
    <property type="match status" value="1"/>
</dbReference>
<reference evidence="5 6" key="1">
    <citation type="journal article" date="2014" name="Int. J. Syst. Evol. Microbiol.">
        <title>Streptomyces hoynatensis sp. nov., isolated from deep marine sediment.</title>
        <authorList>
            <person name="Veyisoglu A."/>
            <person name="Sahin N."/>
        </authorList>
    </citation>
    <scope>NUCLEOTIDE SEQUENCE [LARGE SCALE GENOMIC DNA]</scope>
    <source>
        <strain evidence="5 6">KCTC 29097</strain>
    </source>
</reference>
<dbReference type="Gene3D" id="2.70.98.50">
    <property type="entry name" value="putative glycoside hydrolase family protein from bacillus halodurans"/>
    <property type="match status" value="1"/>
</dbReference>
<dbReference type="InterPro" id="IPR013780">
    <property type="entry name" value="Glyco_hydro_b"/>
</dbReference>
<dbReference type="InterPro" id="IPR008928">
    <property type="entry name" value="6-hairpin_glycosidase_sf"/>
</dbReference>
<dbReference type="PROSITE" id="PS51318">
    <property type="entry name" value="TAT"/>
    <property type="match status" value="1"/>
</dbReference>
<feature type="region of interest" description="Disordered" evidence="1">
    <location>
        <begin position="32"/>
        <end position="57"/>
    </location>
</feature>
<dbReference type="Pfam" id="PF22124">
    <property type="entry name" value="Glyco_hydro_95_cat"/>
    <property type="match status" value="1"/>
</dbReference>
<proteinExistence type="predicted"/>
<evidence type="ECO:0000256" key="1">
    <source>
        <dbReference type="SAM" id="MobiDB-lite"/>
    </source>
</evidence>
<dbReference type="Pfam" id="PF14498">
    <property type="entry name" value="Glyco_hyd_65N_2"/>
    <property type="match status" value="1"/>
</dbReference>
<dbReference type="GO" id="GO:0004560">
    <property type="term" value="F:alpha-L-fucosidase activity"/>
    <property type="evidence" value="ECO:0007669"/>
    <property type="project" value="InterPro"/>
</dbReference>
<dbReference type="RefSeq" id="WP_120681077.1">
    <property type="nucleotide sequence ID" value="NZ_RBAL01000010.1"/>
</dbReference>
<keyword evidence="5" id="KW-0378">Hydrolase</keyword>
<keyword evidence="6" id="KW-1185">Reference proteome</keyword>
<evidence type="ECO:0000259" key="3">
    <source>
        <dbReference type="Pfam" id="PF21307"/>
    </source>
</evidence>
<comment type="caution">
    <text evidence="5">The sequence shown here is derived from an EMBL/GenBank/DDBJ whole genome shotgun (WGS) entry which is preliminary data.</text>
</comment>
<dbReference type="Gene3D" id="2.60.40.1180">
    <property type="entry name" value="Golgi alpha-mannosidase II"/>
    <property type="match status" value="1"/>
</dbReference>
<protein>
    <submittedName>
        <fullName evidence="5">Glycoside hydrolase family 95 protein</fullName>
    </submittedName>
</protein>
<dbReference type="InterPro" id="IPR049053">
    <property type="entry name" value="AFCA-like_C"/>
</dbReference>
<dbReference type="PIRSF" id="PIRSF007663">
    <property type="entry name" value="UCP007663"/>
    <property type="match status" value="1"/>
</dbReference>
<dbReference type="Proteomes" id="UP000272474">
    <property type="component" value="Unassembled WGS sequence"/>
</dbReference>
<dbReference type="InterPro" id="IPR027414">
    <property type="entry name" value="GH95_N_dom"/>
</dbReference>
<sequence length="821" mass="89526">MPPTPWPTNRRNFLALTAGGVVTGATALQAAPAQAGTARPADAEATAPAGRAGERPGHDLRLWYDAPAAEWLEAIPIGNGRLGAMVYGGVESEELQLNEDTVWAGGPYDPANPEGLAALPEIRRRVFDGEWIGAQDLIAEKFEATPVRQLPYQPVGSLKLAFPAGGAATDYRRELDLTTAVTTVRYTRDGVTHTREVFASAADQAIVLRLTADRPGSVAFSATFETPQAGSLSSPDALSVALDATTETVYEVPGRVKFRALAGVRAEGGTVRSASGVVEVTGADAVTLYVTVGTNYVTYQDLSADQNARAVAPLAGLDRRSYSRLRERHIADYRELFGRVDLDLGSTQAVDLPTNRRVAAFQGGDDPQLIALFYQFGRYLMISCSRPGTQPANLQGIWNPDLRPSWECKYTLNINFEMNYWLTGHANLLECLDPVFTMLEELSVAGAETARLQYGARGWVCHHNTDGWRGTAPINQPVSGMWVSGGAWVSLFIWEHYLFTGDLEALRRRYPVLRGAALFFADSLVEDPTTGCLVTNPSNSPEHEHHEDASVCAGPTMDEQILRDLFRVVAEAAELLGVDEDFRAEVLALRERLAPTKIGAQGQVQEWQQDWDATAPEPDHRHISHLYGLHPSNQITDRDTPELARAARVTLEQRGDDGTGWSLAWKVNFWARLHESNRSYTLLTDQLTPEHTAPNLFDLHPPFQIDGNFGAVSGVTEWLLQSHTDEVQLLPALPDALPDGSVSGLRARGAFEVSLSWREGALQEATIRSLRGAPIRLRTPGPVRVTADGGRVDAERPESGLTVFPTRAGTTYVVRPAHRAG</sequence>
<dbReference type="AlphaFoldDB" id="A0A3A9YWN0"/>
<dbReference type="Pfam" id="PF21307">
    <property type="entry name" value="Glyco_hydro_95_C"/>
    <property type="match status" value="1"/>
</dbReference>
<dbReference type="PANTHER" id="PTHR31084:SF0">
    <property type="entry name" value="ALPHA-L-FUCOSIDASE 2"/>
    <property type="match status" value="1"/>
</dbReference>
<evidence type="ECO:0000259" key="2">
    <source>
        <dbReference type="Pfam" id="PF14498"/>
    </source>
</evidence>
<evidence type="ECO:0000259" key="4">
    <source>
        <dbReference type="Pfam" id="PF22124"/>
    </source>
</evidence>
<dbReference type="PANTHER" id="PTHR31084">
    <property type="entry name" value="ALPHA-L-FUCOSIDASE 2"/>
    <property type="match status" value="1"/>
</dbReference>
<name>A0A3A9YWN0_9ACTN</name>
<dbReference type="GO" id="GO:0005975">
    <property type="term" value="P:carbohydrate metabolic process"/>
    <property type="evidence" value="ECO:0007669"/>
    <property type="project" value="InterPro"/>
</dbReference>
<gene>
    <name evidence="5" type="ORF">D7294_18330</name>
</gene>
<evidence type="ECO:0000313" key="5">
    <source>
        <dbReference type="EMBL" id="RKN40408.1"/>
    </source>
</evidence>
<evidence type="ECO:0000313" key="6">
    <source>
        <dbReference type="Proteomes" id="UP000272474"/>
    </source>
</evidence>
<dbReference type="OrthoDB" id="9802600at2"/>
<dbReference type="InterPro" id="IPR054363">
    <property type="entry name" value="GH95_cat"/>
</dbReference>
<dbReference type="EMBL" id="RBAL01000010">
    <property type="protein sequence ID" value="RKN40408.1"/>
    <property type="molecule type" value="Genomic_DNA"/>
</dbReference>
<feature type="domain" description="Alpha fucosidase A-like C-terminal" evidence="3">
    <location>
        <begin position="721"/>
        <end position="814"/>
    </location>
</feature>
<organism evidence="5 6">
    <name type="scientific">Streptomyces hoynatensis</name>
    <dbReference type="NCBI Taxonomy" id="1141874"/>
    <lineage>
        <taxon>Bacteria</taxon>
        <taxon>Bacillati</taxon>
        <taxon>Actinomycetota</taxon>
        <taxon>Actinomycetes</taxon>
        <taxon>Kitasatosporales</taxon>
        <taxon>Streptomycetaceae</taxon>
        <taxon>Streptomyces</taxon>
    </lineage>
</organism>
<feature type="domain" description="Glycosyl hydrolase family 95 N-terminal" evidence="2">
    <location>
        <begin position="62"/>
        <end position="298"/>
    </location>
</feature>
<accession>A0A3A9YWN0</accession>
<dbReference type="InterPro" id="IPR016518">
    <property type="entry name" value="Alpha-L-fucosidase"/>
</dbReference>
<feature type="domain" description="Glycosyl hydrolase family 95 catalytic" evidence="4">
    <location>
        <begin position="321"/>
        <end position="719"/>
    </location>
</feature>
<dbReference type="SUPFAM" id="SSF48208">
    <property type="entry name" value="Six-hairpin glycosidases"/>
    <property type="match status" value="1"/>
</dbReference>